<proteinExistence type="inferred from homology"/>
<dbReference type="InterPro" id="IPR006059">
    <property type="entry name" value="SBP"/>
</dbReference>
<organism evidence="5 6">
    <name type="scientific">Clostridium innocuum</name>
    <dbReference type="NCBI Taxonomy" id="1522"/>
    <lineage>
        <taxon>Bacteria</taxon>
        <taxon>Bacillati</taxon>
        <taxon>Bacillota</taxon>
        <taxon>Clostridia</taxon>
        <taxon>Eubacteriales</taxon>
        <taxon>Clostridiaceae</taxon>
        <taxon>Clostridium</taxon>
    </lineage>
</organism>
<dbReference type="PROSITE" id="PS51257">
    <property type="entry name" value="PROKAR_LIPOPROTEIN"/>
    <property type="match status" value="1"/>
</dbReference>
<dbReference type="CDD" id="cd14748">
    <property type="entry name" value="PBP2_UgpB"/>
    <property type="match status" value="1"/>
</dbReference>
<evidence type="ECO:0000313" key="5">
    <source>
        <dbReference type="EMBL" id="KGJ51994.1"/>
    </source>
</evidence>
<evidence type="ECO:0000256" key="3">
    <source>
        <dbReference type="ARBA" id="ARBA00022729"/>
    </source>
</evidence>
<sequence>MKKLVCCGLSALLSATMFGCSSSSGGSDGDKVELTFWGHQNEPWAASYQEIAREFEEKNPDIHINFEFFPYDQFESKVQTSLISKEGGADIYELWGGWGLDFASTGALAEIPENLSKTIHDDVYPSTIGALEYEGKLYGLPMEFNIENGAMLVNKKLMSEHNLKTPTTWKELRETAKKATKKDGDTITIKGFDFVNWDSVPYMFLSMILSTGGTYQNEDGSFNLQTPQAKAALQELYDMVKVDGVTTMEGLDGGGDMEGYQQLYAGNVVMVPRGPWTIAEGITSFGLEYGKDFDYVSMPWFGDKPAFAAETGWSMAVNGNSKQQEAAFKFLEYFFQDDVLMKHNIACSQIPPKKSVASNPEFIKQMPYAEPLVKILDKSQFIGHFNTDQFKEKVNATFQKLVRGDIKNVDQALITMEKELNGIIKK</sequence>
<feature type="signal peptide" evidence="4">
    <location>
        <begin position="1"/>
        <end position="26"/>
    </location>
</feature>
<reference evidence="5 6" key="1">
    <citation type="submission" date="2014-08" db="EMBL/GenBank/DDBJ databases">
        <title>Clostridium innocuum, an unnegligible vancomycin-resistant pathogen causing extra-intestinal infections.</title>
        <authorList>
            <person name="Feng Y."/>
            <person name="Chiu C.-H."/>
        </authorList>
    </citation>
    <scope>NUCLEOTIDE SEQUENCE [LARGE SCALE GENOMIC DNA]</scope>
    <source>
        <strain evidence="5 6">AN88</strain>
    </source>
</reference>
<evidence type="ECO:0000256" key="4">
    <source>
        <dbReference type="SAM" id="SignalP"/>
    </source>
</evidence>
<feature type="chain" id="PRO_5038597283" evidence="4">
    <location>
        <begin position="27"/>
        <end position="426"/>
    </location>
</feature>
<comment type="caution">
    <text evidence="5">The sequence shown here is derived from an EMBL/GenBank/DDBJ whole genome shotgun (WGS) entry which is preliminary data.</text>
</comment>
<dbReference type="GO" id="GO:1901982">
    <property type="term" value="F:maltose binding"/>
    <property type="evidence" value="ECO:0007669"/>
    <property type="project" value="TreeGrafter"/>
</dbReference>
<dbReference type="RefSeq" id="WP_044906907.1">
    <property type="nucleotide sequence ID" value="NZ_BAABYY010000001.1"/>
</dbReference>
<evidence type="ECO:0000256" key="1">
    <source>
        <dbReference type="ARBA" id="ARBA00008520"/>
    </source>
</evidence>
<keyword evidence="3 4" id="KW-0732">Signal</keyword>
<dbReference type="GO" id="GO:0042956">
    <property type="term" value="P:maltodextrin transmembrane transport"/>
    <property type="evidence" value="ECO:0007669"/>
    <property type="project" value="TreeGrafter"/>
</dbReference>
<dbReference type="AlphaFoldDB" id="A0A099I220"/>
<gene>
    <name evidence="5" type="ORF">CIAN88_16985</name>
</gene>
<dbReference type="Gene3D" id="3.40.190.10">
    <property type="entry name" value="Periplasmic binding protein-like II"/>
    <property type="match status" value="1"/>
</dbReference>
<dbReference type="PANTHER" id="PTHR30061:SF50">
    <property type="entry name" value="MALTOSE_MALTODEXTRIN-BINDING PERIPLASMIC PROTEIN"/>
    <property type="match status" value="1"/>
</dbReference>
<dbReference type="Pfam" id="PF01547">
    <property type="entry name" value="SBP_bac_1"/>
    <property type="match status" value="1"/>
</dbReference>
<keyword evidence="2" id="KW-0813">Transport</keyword>
<dbReference type="PANTHER" id="PTHR30061">
    <property type="entry name" value="MALTOSE-BINDING PERIPLASMIC PROTEIN"/>
    <property type="match status" value="1"/>
</dbReference>
<name>A0A099I220_CLOIN</name>
<dbReference type="GO" id="GO:0055052">
    <property type="term" value="C:ATP-binding cassette (ABC) transporter complex, substrate-binding subunit-containing"/>
    <property type="evidence" value="ECO:0007669"/>
    <property type="project" value="TreeGrafter"/>
</dbReference>
<dbReference type="GO" id="GO:0015768">
    <property type="term" value="P:maltose transport"/>
    <property type="evidence" value="ECO:0007669"/>
    <property type="project" value="TreeGrafter"/>
</dbReference>
<comment type="similarity">
    <text evidence="1">Belongs to the bacterial solute-binding protein 1 family.</text>
</comment>
<evidence type="ECO:0000313" key="6">
    <source>
        <dbReference type="Proteomes" id="UP000030008"/>
    </source>
</evidence>
<dbReference type="SUPFAM" id="SSF53850">
    <property type="entry name" value="Periplasmic binding protein-like II"/>
    <property type="match status" value="1"/>
</dbReference>
<protein>
    <submittedName>
        <fullName evidence="5">ABC transporter substrate-binding protein</fullName>
    </submittedName>
</protein>
<evidence type="ECO:0000256" key="2">
    <source>
        <dbReference type="ARBA" id="ARBA00022448"/>
    </source>
</evidence>
<dbReference type="Proteomes" id="UP000030008">
    <property type="component" value="Unassembled WGS sequence"/>
</dbReference>
<dbReference type="EMBL" id="JQIF01000089">
    <property type="protein sequence ID" value="KGJ51994.1"/>
    <property type="molecule type" value="Genomic_DNA"/>
</dbReference>
<accession>A0A099I220</accession>